<gene>
    <name evidence="3" type="ORF">ACFSJT_07475</name>
</gene>
<evidence type="ECO:0000313" key="3">
    <source>
        <dbReference type="EMBL" id="MFD2186629.1"/>
    </source>
</evidence>
<dbReference type="InterPro" id="IPR020287">
    <property type="entry name" value="Tail_sheath_C"/>
</dbReference>
<dbReference type="PANTHER" id="PTHR35861:SF1">
    <property type="entry name" value="PHAGE TAIL SHEATH PROTEIN"/>
    <property type="match status" value="1"/>
</dbReference>
<evidence type="ECO:0000259" key="2">
    <source>
        <dbReference type="Pfam" id="PF17482"/>
    </source>
</evidence>
<dbReference type="InterPro" id="IPR052042">
    <property type="entry name" value="Tail_sheath_structural"/>
</dbReference>
<feature type="domain" description="Tail sheath protein C-terminal" evidence="2">
    <location>
        <begin position="528"/>
        <end position="632"/>
    </location>
</feature>
<dbReference type="EMBL" id="JBHUHY010000004">
    <property type="protein sequence ID" value="MFD2186629.1"/>
    <property type="molecule type" value="Genomic_DNA"/>
</dbReference>
<evidence type="ECO:0000256" key="1">
    <source>
        <dbReference type="ARBA" id="ARBA00008005"/>
    </source>
</evidence>
<keyword evidence="4" id="KW-1185">Reference proteome</keyword>
<name>A0ABW5AUG5_9FLAO</name>
<evidence type="ECO:0000313" key="4">
    <source>
        <dbReference type="Proteomes" id="UP001597344"/>
    </source>
</evidence>
<comment type="similarity">
    <text evidence="1">Belongs to the myoviridae tail sheath protein family.</text>
</comment>
<reference evidence="4" key="1">
    <citation type="journal article" date="2019" name="Int. J. Syst. Evol. Microbiol.">
        <title>The Global Catalogue of Microorganisms (GCM) 10K type strain sequencing project: providing services to taxonomists for standard genome sequencing and annotation.</title>
        <authorList>
            <consortium name="The Broad Institute Genomics Platform"/>
            <consortium name="The Broad Institute Genome Sequencing Center for Infectious Disease"/>
            <person name="Wu L."/>
            <person name="Ma J."/>
        </authorList>
    </citation>
    <scope>NUCLEOTIDE SEQUENCE [LARGE SCALE GENOMIC DNA]</scope>
    <source>
        <strain evidence="4">DT92</strain>
    </source>
</reference>
<sequence>MATYSTPGVYIEEIAKFPPSVAQVETAIPAFIGYTEKATNKAEGDLSEVPTRISSMLEYETYFGFAKAEQGMVVDVNDDVISVRPLLSPSPFLMYYSLQLYFANGGGPCYIVSVEQYGEGTSPATAVALGSDTTAGLAKGLKLLEKEDEPTLILFPDATSLTGGSSDFYSLYNLALTQCNKLQDRFTIIDTFSYDNSQPIDGNIAGLRNGINLEKDFVKYGAAYYPFVETILDYNYNEANVTVNVSDSSGATPEQQVQALSDSINTASLTQLIIDMVALRDNVNAAADDAAALVIKPSVESKLQEIISFVTDTQQALSDANSIGSVDAATEAAALGTWVSSNMGSLDTDLSTRLTKLGTDDTKTKIMNTISEATNTIYDDLGIDAGTPANSTIVTDLTTLKSSGELSALITALNAASGSVTTSTLDSLEGTDNALYNRVKAEIGQVPVILPPSSGMAGVYARTDNTRGVWKAPANVGLNYVIKPTVHISHEEQEELNVHGTGKSINAIRTFAGKGTLVWGARTLAGNDNEWRYVSVRRFFNFAEESIKKATEQFVFEPNDANTWVKVKAMITNFLNLQWRAGALAGPTPDRAFYVNVGLGETMTAQDVLEGNMIVEIGMAVVRPAEFIVLKFSHKMQEA</sequence>
<dbReference type="Proteomes" id="UP001597344">
    <property type="component" value="Unassembled WGS sequence"/>
</dbReference>
<dbReference type="RefSeq" id="WP_378319617.1">
    <property type="nucleotide sequence ID" value="NZ_JBHUHY010000004.1"/>
</dbReference>
<dbReference type="Pfam" id="PF17482">
    <property type="entry name" value="Phage_sheath_1C"/>
    <property type="match status" value="1"/>
</dbReference>
<dbReference type="PANTHER" id="PTHR35861">
    <property type="match status" value="1"/>
</dbReference>
<protein>
    <submittedName>
        <fullName evidence="3">Phage tail sheath family protein</fullName>
    </submittedName>
</protein>
<dbReference type="Gene3D" id="3.40.50.11780">
    <property type="match status" value="1"/>
</dbReference>
<proteinExistence type="inferred from homology"/>
<organism evidence="3 4">
    <name type="scientific">Aquimarina celericrescens</name>
    <dbReference type="NCBI Taxonomy" id="1964542"/>
    <lineage>
        <taxon>Bacteria</taxon>
        <taxon>Pseudomonadati</taxon>
        <taxon>Bacteroidota</taxon>
        <taxon>Flavobacteriia</taxon>
        <taxon>Flavobacteriales</taxon>
        <taxon>Flavobacteriaceae</taxon>
        <taxon>Aquimarina</taxon>
    </lineage>
</organism>
<accession>A0ABW5AUG5</accession>
<comment type="caution">
    <text evidence="3">The sequence shown here is derived from an EMBL/GenBank/DDBJ whole genome shotgun (WGS) entry which is preliminary data.</text>
</comment>